<evidence type="ECO:0000313" key="3">
    <source>
        <dbReference type="EMBL" id="MFH7594327.1"/>
    </source>
</evidence>
<dbReference type="EMBL" id="JBBDHD010000007">
    <property type="protein sequence ID" value="MFH7594327.1"/>
    <property type="molecule type" value="Genomic_DNA"/>
</dbReference>
<feature type="domain" description="Saccharopine dehydrogenase NADP binding" evidence="2">
    <location>
        <begin position="10"/>
        <end position="107"/>
    </location>
</feature>
<evidence type="ECO:0000256" key="1">
    <source>
        <dbReference type="SAM" id="MobiDB-lite"/>
    </source>
</evidence>
<dbReference type="SUPFAM" id="SSF51735">
    <property type="entry name" value="NAD(P)-binding Rossmann-fold domains"/>
    <property type="match status" value="1"/>
</dbReference>
<feature type="region of interest" description="Disordered" evidence="1">
    <location>
        <begin position="244"/>
        <end position="264"/>
    </location>
</feature>
<accession>A0ABW7P8D9</accession>
<dbReference type="InterPro" id="IPR005097">
    <property type="entry name" value="Sacchrp_dh_NADP-bd"/>
</dbReference>
<dbReference type="PANTHER" id="PTHR43781:SF1">
    <property type="entry name" value="SACCHAROPINE DEHYDROGENASE"/>
    <property type="match status" value="1"/>
</dbReference>
<dbReference type="InterPro" id="IPR036291">
    <property type="entry name" value="NAD(P)-bd_dom_sf"/>
</dbReference>
<organism evidence="3 4">
    <name type="scientific">Streptomyces racemochromogenes</name>
    <dbReference type="NCBI Taxonomy" id="67353"/>
    <lineage>
        <taxon>Bacteria</taxon>
        <taxon>Bacillati</taxon>
        <taxon>Actinomycetota</taxon>
        <taxon>Actinomycetes</taxon>
        <taxon>Kitasatosporales</taxon>
        <taxon>Streptomycetaceae</taxon>
        <taxon>Streptomyces</taxon>
    </lineage>
</organism>
<evidence type="ECO:0000313" key="4">
    <source>
        <dbReference type="Proteomes" id="UP001610631"/>
    </source>
</evidence>
<proteinExistence type="predicted"/>
<gene>
    <name evidence="3" type="ORF">WDV06_04375</name>
</gene>
<reference evidence="3 4" key="1">
    <citation type="submission" date="2024-03" db="EMBL/GenBank/DDBJ databases">
        <title>Whole genome sequencing of Streptomyces racemochromogenes, to identify antimicrobial biosynthetic gene clusters.</title>
        <authorList>
            <person name="Suryawanshi P."/>
            <person name="Krishnaraj P.U."/>
            <person name="Arun Y.P."/>
            <person name="Suryawanshi M.P."/>
            <person name="Rakshit O."/>
        </authorList>
    </citation>
    <scope>NUCLEOTIDE SEQUENCE [LARGE SCALE GENOMIC DNA]</scope>
    <source>
        <strain evidence="3 4">AUDT626</strain>
    </source>
</reference>
<protein>
    <submittedName>
        <fullName evidence="3">Saccharopine dehydrogenase NADP-binding domain-containing protein</fullName>
    </submittedName>
</protein>
<dbReference type="Proteomes" id="UP001610631">
    <property type="component" value="Unassembled WGS sequence"/>
</dbReference>
<dbReference type="PANTHER" id="PTHR43781">
    <property type="entry name" value="SACCHAROPINE DEHYDROGENASE"/>
    <property type="match status" value="1"/>
</dbReference>
<dbReference type="Gene3D" id="3.40.50.720">
    <property type="entry name" value="NAD(P)-binding Rossmann-like Domain"/>
    <property type="match status" value="1"/>
</dbReference>
<name>A0ABW7P8D9_9ACTN</name>
<comment type="caution">
    <text evidence="3">The sequence shown here is derived from an EMBL/GenBank/DDBJ whole genome shotgun (WGS) entry which is preliminary data.</text>
</comment>
<evidence type="ECO:0000259" key="2">
    <source>
        <dbReference type="Pfam" id="PF03435"/>
    </source>
</evidence>
<keyword evidence="4" id="KW-1185">Reference proteome</keyword>
<dbReference type="RefSeq" id="WP_395508265.1">
    <property type="nucleotide sequence ID" value="NZ_JBBDHD010000007.1"/>
</dbReference>
<sequence length="344" mass="36226">MDINPAQQTVAIFGAYGHTARFLIDEFHQRGLRLSLGGRDPVRMTALAEIHPHARVHVATVDEPGSLDALVEGAALVVNAAGPFGDTTGPLIEAALRAGIHYIDITGEQPVTRHDFETYRDPLADSGLLFLPALGFFGGLPDLLATAAMGDWAAADDITVAFSLDSWHPTAGTRKAGARSAGKRVTVSGGRLVPFTDGPDVPAHWDFPAPAGRQPVRALGTADQITISRHLKAPEVRAFMNEAPLDDLRDPSTPGPTAASGDGRSAQSWLVDVVVRRGAERRAASAAGRDIYAVTAPLVAEAAVRILAGRTLPGGAASGMRAPGEVFDAEDFLSCVADIIWSRR</sequence>
<dbReference type="Pfam" id="PF03435">
    <property type="entry name" value="Sacchrp_dh_NADP"/>
    <property type="match status" value="1"/>
</dbReference>